<keyword evidence="18" id="KW-0479">Metal-binding</keyword>
<feature type="binding site" evidence="18">
    <location>
        <position position="77"/>
    </location>
    <ligand>
        <name>a divalent metal cation</name>
        <dbReference type="ChEBI" id="CHEBI:60240"/>
    </ligand>
</feature>
<dbReference type="PANTHER" id="PTHR34299:SF1">
    <property type="entry name" value="DIACYLGLYCEROL KINASE"/>
    <property type="match status" value="1"/>
</dbReference>
<feature type="binding site" evidence="18">
    <location>
        <position position="29"/>
    </location>
    <ligand>
        <name>a divalent metal cation</name>
        <dbReference type="ChEBI" id="CHEBI:60240"/>
    </ligand>
</feature>
<sequence length="123" mass="13558">MPLDSNETKRKWIGFSYAWAGVQAVVRNERNFRLHLVATVIVLLLGFILQISAWKWCILLLTVSNVLTLEMVNSAIERIMDHLSPSKHPLVGEIKDIAAGAVLVAAIVAVIIGCIVFIPELSP</sequence>
<dbReference type="Proteomes" id="UP000030528">
    <property type="component" value="Unassembled WGS sequence"/>
</dbReference>
<feature type="binding site" evidence="17">
    <location>
        <position position="29"/>
    </location>
    <ligand>
        <name>ATP</name>
        <dbReference type="ChEBI" id="CHEBI:30616"/>
    </ligand>
</feature>
<keyword evidence="9 17" id="KW-0067">ATP-binding</keyword>
<dbReference type="eggNOG" id="COG0818">
    <property type="taxonomic scope" value="Bacteria"/>
</dbReference>
<evidence type="ECO:0000256" key="12">
    <source>
        <dbReference type="ARBA" id="ARBA00023136"/>
    </source>
</evidence>
<dbReference type="AlphaFoldDB" id="A0A0A5GQT0"/>
<evidence type="ECO:0000256" key="10">
    <source>
        <dbReference type="ARBA" id="ARBA00022989"/>
    </source>
</evidence>
<evidence type="ECO:0000256" key="5">
    <source>
        <dbReference type="ARBA" id="ARBA00022679"/>
    </source>
</evidence>
<reference evidence="20 21" key="1">
    <citation type="submission" date="2013-08" db="EMBL/GenBank/DDBJ databases">
        <authorList>
            <person name="Huang J."/>
            <person name="Wang G."/>
        </authorList>
    </citation>
    <scope>NUCLEOTIDE SEQUENCE [LARGE SCALE GENOMIC DNA]</scope>
    <source>
        <strain evidence="20 21">JSM 076056</strain>
    </source>
</reference>
<accession>A0A0A5GQT0</accession>
<dbReference type="GO" id="GO:0008654">
    <property type="term" value="P:phospholipid biosynthetic process"/>
    <property type="evidence" value="ECO:0007669"/>
    <property type="project" value="UniProtKB-KW"/>
</dbReference>
<evidence type="ECO:0000256" key="8">
    <source>
        <dbReference type="ARBA" id="ARBA00022777"/>
    </source>
</evidence>
<evidence type="ECO:0000313" key="20">
    <source>
        <dbReference type="EMBL" id="KGX93588.1"/>
    </source>
</evidence>
<keyword evidence="3" id="KW-1003">Cell membrane</keyword>
<dbReference type="EMBL" id="AVPE01000002">
    <property type="protein sequence ID" value="KGX93588.1"/>
    <property type="molecule type" value="Genomic_DNA"/>
</dbReference>
<evidence type="ECO:0000256" key="6">
    <source>
        <dbReference type="ARBA" id="ARBA00022692"/>
    </source>
</evidence>
<feature type="transmembrane region" description="Helical" evidence="19">
    <location>
        <begin position="97"/>
        <end position="118"/>
    </location>
</feature>
<keyword evidence="13" id="KW-0594">Phospholipid biosynthesis</keyword>
<organism evidence="20 21">
    <name type="scientific">Pontibacillus halophilus JSM 076056 = DSM 19796</name>
    <dbReference type="NCBI Taxonomy" id="1385510"/>
    <lineage>
        <taxon>Bacteria</taxon>
        <taxon>Bacillati</taxon>
        <taxon>Bacillota</taxon>
        <taxon>Bacilli</taxon>
        <taxon>Bacillales</taxon>
        <taxon>Bacillaceae</taxon>
        <taxon>Pontibacillus</taxon>
    </lineage>
</organism>
<evidence type="ECO:0000256" key="19">
    <source>
        <dbReference type="SAM" id="Phobius"/>
    </source>
</evidence>
<comment type="cofactor">
    <cofactor evidence="18">
        <name>Mg(2+)</name>
        <dbReference type="ChEBI" id="CHEBI:18420"/>
    </cofactor>
    <text evidence="18">Mn(2+), Zn(2+), Cd(2+) and Co(2+) support activity to lesser extents.</text>
</comment>
<dbReference type="InterPro" id="IPR000829">
    <property type="entry name" value="DAGK"/>
</dbReference>
<comment type="subcellular location">
    <subcellularLocation>
        <location evidence="1">Cell membrane</location>
        <topology evidence="1">Multi-pass membrane protein</topology>
    </subcellularLocation>
</comment>
<evidence type="ECO:0000256" key="7">
    <source>
        <dbReference type="ARBA" id="ARBA00022741"/>
    </source>
</evidence>
<evidence type="ECO:0000256" key="4">
    <source>
        <dbReference type="ARBA" id="ARBA00022516"/>
    </source>
</evidence>
<keyword evidence="18" id="KW-0460">Magnesium</keyword>
<evidence type="ECO:0000313" key="21">
    <source>
        <dbReference type="Proteomes" id="UP000030528"/>
    </source>
</evidence>
<dbReference type="GO" id="GO:0005886">
    <property type="term" value="C:plasma membrane"/>
    <property type="evidence" value="ECO:0007669"/>
    <property type="project" value="UniProtKB-SubCell"/>
</dbReference>
<dbReference type="STRING" id="1385510.GCA_000425205_01152"/>
<evidence type="ECO:0000256" key="17">
    <source>
        <dbReference type="PIRSR" id="PIRSR600829-3"/>
    </source>
</evidence>
<keyword evidence="21" id="KW-1185">Reference proteome</keyword>
<evidence type="ECO:0000256" key="1">
    <source>
        <dbReference type="ARBA" id="ARBA00004651"/>
    </source>
</evidence>
<dbReference type="GO" id="GO:0016301">
    <property type="term" value="F:kinase activity"/>
    <property type="evidence" value="ECO:0007669"/>
    <property type="project" value="UniProtKB-KW"/>
</dbReference>
<keyword evidence="12 19" id="KW-0472">Membrane</keyword>
<dbReference type="RefSeq" id="WP_026802168.1">
    <property type="nucleotide sequence ID" value="NZ_AVPE01000002.1"/>
</dbReference>
<dbReference type="GO" id="GO:0046872">
    <property type="term" value="F:metal ion binding"/>
    <property type="evidence" value="ECO:0007669"/>
    <property type="project" value="UniProtKB-KW"/>
</dbReference>
<dbReference type="Pfam" id="PF01219">
    <property type="entry name" value="DAGK_prokar"/>
    <property type="match status" value="1"/>
</dbReference>
<feature type="binding site" evidence="17">
    <location>
        <position position="17"/>
    </location>
    <ligand>
        <name>ATP</name>
        <dbReference type="ChEBI" id="CHEBI:30616"/>
    </ligand>
</feature>
<dbReference type="GO" id="GO:0005524">
    <property type="term" value="F:ATP binding"/>
    <property type="evidence" value="ECO:0007669"/>
    <property type="project" value="UniProtKB-KW"/>
</dbReference>
<evidence type="ECO:0000256" key="11">
    <source>
        <dbReference type="ARBA" id="ARBA00023098"/>
    </source>
</evidence>
<evidence type="ECO:0000256" key="2">
    <source>
        <dbReference type="ARBA" id="ARBA00005967"/>
    </source>
</evidence>
<feature type="binding site" evidence="17">
    <location>
        <position position="77"/>
    </location>
    <ligand>
        <name>ATP</name>
        <dbReference type="ChEBI" id="CHEBI:30616"/>
    </ligand>
</feature>
<feature type="active site" description="Proton acceptor" evidence="15">
    <location>
        <position position="70"/>
    </location>
</feature>
<keyword evidence="5" id="KW-0808">Transferase</keyword>
<keyword evidence="10 19" id="KW-1133">Transmembrane helix</keyword>
<evidence type="ECO:0000256" key="18">
    <source>
        <dbReference type="PIRSR" id="PIRSR600829-4"/>
    </source>
</evidence>
<comment type="similarity">
    <text evidence="2">Belongs to the bacterial diacylglycerol kinase family.</text>
</comment>
<protein>
    <submittedName>
        <fullName evidence="20">DeoR family transcriptional regulator</fullName>
    </submittedName>
</protein>
<keyword evidence="7 17" id="KW-0547">Nucleotide-binding</keyword>
<feature type="binding site" evidence="16">
    <location>
        <position position="70"/>
    </location>
    <ligand>
        <name>substrate</name>
    </ligand>
</feature>
<feature type="binding site" evidence="16">
    <location>
        <position position="10"/>
    </location>
    <ligand>
        <name>substrate</name>
    </ligand>
</feature>
<keyword evidence="8" id="KW-0418">Kinase</keyword>
<keyword evidence="6 19" id="KW-0812">Transmembrane</keyword>
<keyword evidence="4" id="KW-0444">Lipid biosynthesis</keyword>
<dbReference type="InterPro" id="IPR036945">
    <property type="entry name" value="DAGK_sf"/>
</dbReference>
<feature type="binding site" evidence="17">
    <location>
        <begin position="95"/>
        <end position="96"/>
    </location>
    <ligand>
        <name>ATP</name>
        <dbReference type="ChEBI" id="CHEBI:30616"/>
    </ligand>
</feature>
<feature type="binding site" evidence="17">
    <location>
        <position position="10"/>
    </location>
    <ligand>
        <name>ATP</name>
        <dbReference type="ChEBI" id="CHEBI:30616"/>
    </ligand>
</feature>
<dbReference type="Gene3D" id="1.10.287.3610">
    <property type="match status" value="1"/>
</dbReference>
<comment type="caution">
    <text evidence="20">The sequence shown here is derived from an EMBL/GenBank/DDBJ whole genome shotgun (WGS) entry which is preliminary data.</text>
</comment>
<keyword evidence="14" id="KW-1208">Phospholipid metabolism</keyword>
<dbReference type="PANTHER" id="PTHR34299">
    <property type="entry name" value="DIACYLGLYCEROL KINASE"/>
    <property type="match status" value="1"/>
</dbReference>
<gene>
    <name evidence="20" type="ORF">N781_11215</name>
</gene>
<evidence type="ECO:0000256" key="16">
    <source>
        <dbReference type="PIRSR" id="PIRSR600829-2"/>
    </source>
</evidence>
<evidence type="ECO:0000256" key="14">
    <source>
        <dbReference type="ARBA" id="ARBA00023264"/>
    </source>
</evidence>
<evidence type="ECO:0000256" key="13">
    <source>
        <dbReference type="ARBA" id="ARBA00023209"/>
    </source>
</evidence>
<proteinExistence type="inferred from homology"/>
<feature type="transmembrane region" description="Helical" evidence="19">
    <location>
        <begin position="34"/>
        <end position="52"/>
    </location>
</feature>
<evidence type="ECO:0000256" key="15">
    <source>
        <dbReference type="PIRSR" id="PIRSR600829-1"/>
    </source>
</evidence>
<dbReference type="CDD" id="cd14263">
    <property type="entry name" value="DAGK_IM_like"/>
    <property type="match status" value="1"/>
</dbReference>
<name>A0A0A5GQT0_9BACI</name>
<evidence type="ECO:0000256" key="9">
    <source>
        <dbReference type="ARBA" id="ARBA00022840"/>
    </source>
</evidence>
<evidence type="ECO:0000256" key="3">
    <source>
        <dbReference type="ARBA" id="ARBA00022475"/>
    </source>
</evidence>
<keyword evidence="11" id="KW-0443">Lipid metabolism</keyword>